<organism evidence="1">
    <name type="scientific">Brugia malayi</name>
    <name type="common">Filarial nematode worm</name>
    <dbReference type="NCBI Taxonomy" id="6279"/>
    <lineage>
        <taxon>Eukaryota</taxon>
        <taxon>Metazoa</taxon>
        <taxon>Ecdysozoa</taxon>
        <taxon>Nematoda</taxon>
        <taxon>Chromadorea</taxon>
        <taxon>Rhabditida</taxon>
        <taxon>Spirurina</taxon>
        <taxon>Spiruromorpha</taxon>
        <taxon>Filarioidea</taxon>
        <taxon>Onchocercidae</taxon>
        <taxon>Brugia</taxon>
    </lineage>
</organism>
<reference evidence="3" key="3">
    <citation type="submission" date="2022-04" db="UniProtKB">
        <authorList>
            <consortium name="WormBaseParasite"/>
        </authorList>
    </citation>
    <scope>IDENTIFICATION</scope>
</reference>
<dbReference type="GeneID" id="6104969"/>
<accession>A0A4E9G0S0</accession>
<sequence length="419" mass="46501">MEFRSSNASIYILISSSIITKSPEGYVRSSNKLKKYSSKLRKKFAFDQNEAIQVAELANSTESPIDKLCGPSEVAARVERLLFDVINKAETALKELSEHGTEMVVSESDGMNRMNNSGRQPASCVASPGKLKGRQQRSVIGNSEISPSLVLNERPGVRYLCCDRFFKCDGRNLIAREIWPSDGGCIELNRKELKRFIINNEARRLNGSKVSRQIAGGSLPRCASDISRNDNTLTTGRSIQSFTSMYRQDHNEICQQKRERSFAELNSTSSAIHSNEDLKTRRQLCVQGNFAQVIEDTSSETSITSITESPETLISSEITGLTIPNVDELSSDETEPPTDAHNFVQNRGDQLIPAMKPDGTIVIPGVVHVENFEGLNGVVLELKVLIKSPKESRRFTLKIDCPDFKPKTVKVNGIKTQIL</sequence>
<dbReference type="OrthoDB" id="5824545at2759"/>
<accession>A0A8L7T359</accession>
<name>A0A4E9G0S0_BRUMA</name>
<dbReference type="WBParaSite" id="Bm3624.1">
    <property type="protein sequence ID" value="Bm3624.1"/>
    <property type="gene ID" value="WBGene00223885"/>
</dbReference>
<evidence type="ECO:0000313" key="3">
    <source>
        <dbReference type="WBParaSite" id="Bm3624.1"/>
    </source>
</evidence>
<proteinExistence type="predicted"/>
<dbReference type="KEGG" id="bmy:BM_BM3624"/>
<reference evidence="2" key="1">
    <citation type="journal article" date="2007" name="Science">
        <title>Draft genome of the filarial nematode parasite Brugia malayi.</title>
        <authorList>
            <person name="Ghedin E."/>
            <person name="Wang S."/>
            <person name="Spiro D."/>
            <person name="Caler E."/>
            <person name="Zhao Q."/>
            <person name="Crabtree J."/>
            <person name="Allen J.E."/>
            <person name="Delcher A.L."/>
            <person name="Guiliano D.B."/>
            <person name="Miranda-Saavedra D."/>
            <person name="Angiuoli S.V."/>
            <person name="Creasy T."/>
            <person name="Amedeo P."/>
            <person name="Haas B."/>
            <person name="El-Sayed N.M."/>
            <person name="Wortman J.R."/>
            <person name="Feldblyum T."/>
            <person name="Tallon L."/>
            <person name="Schatz M."/>
            <person name="Shumway M."/>
            <person name="Koo H."/>
            <person name="Salzberg S.L."/>
            <person name="Schobel S."/>
            <person name="Pertea M."/>
            <person name="Pop M."/>
            <person name="White O."/>
            <person name="Barton G.J."/>
            <person name="Carlow C.K."/>
            <person name="Crawford M.J."/>
            <person name="Daub J."/>
            <person name="Dimmic M.W."/>
            <person name="Estes C.F."/>
            <person name="Foster J.M."/>
            <person name="Ganatra M."/>
            <person name="Gregory W.F."/>
            <person name="Johnson N.M."/>
            <person name="Jin J."/>
            <person name="Komuniecki R."/>
            <person name="Korf I."/>
            <person name="Kumar S."/>
            <person name="Laney S."/>
            <person name="Li B.W."/>
            <person name="Li W."/>
            <person name="Lindblom T.H."/>
            <person name="Lustigman S."/>
            <person name="Ma D."/>
            <person name="Maina C.V."/>
            <person name="Martin D.M."/>
            <person name="McCarter J.P."/>
            <person name="McReynolds L."/>
            <person name="Mitreva M."/>
            <person name="Nutman T.B."/>
            <person name="Parkinson J."/>
            <person name="Peregrin-Alvarez J.M."/>
            <person name="Poole C."/>
            <person name="Ren Q."/>
            <person name="Saunders L."/>
            <person name="Sluder A.E."/>
            <person name="Smith K."/>
            <person name="Stanke M."/>
            <person name="Unnasch T.R."/>
            <person name="Ware J."/>
            <person name="Wei A.D."/>
            <person name="Weil G."/>
            <person name="Williams D.J."/>
            <person name="Zhang Y."/>
            <person name="Williams S.A."/>
            <person name="Fraser-Liggett C."/>
            <person name="Slatko B."/>
            <person name="Blaxter M.L."/>
            <person name="Scott A.L."/>
        </authorList>
    </citation>
    <scope>NUCLEOTIDE SEQUENCE</scope>
    <source>
        <strain evidence="2">FR3</strain>
    </source>
</reference>
<dbReference type="RefSeq" id="XP_042938064.1">
    <property type="nucleotide sequence ID" value="XM_043082130.1"/>
</dbReference>
<dbReference type="AlphaFoldDB" id="A0A4E9G0S0"/>
<protein>
    <submittedName>
        <fullName evidence="3">Bm3624</fullName>
    </submittedName>
</protein>
<dbReference type="EMBL" id="CAAKNF010000195">
    <property type="protein sequence ID" value="VIO98896.1"/>
    <property type="molecule type" value="Genomic_DNA"/>
</dbReference>
<keyword evidence="2" id="KW-1185">Reference proteome</keyword>
<evidence type="ECO:0000313" key="2">
    <source>
        <dbReference type="Proteomes" id="UP000006672"/>
    </source>
</evidence>
<reference evidence="1" key="2">
    <citation type="submission" date="2019-04" db="EMBL/GenBank/DDBJ databases">
        <authorList>
            <person name="Howe K."/>
            <person name="Paulini M."/>
            <person name="Williams G."/>
        </authorList>
    </citation>
    <scope>NUCLEOTIDE SEQUENCE [LARGE SCALE GENOMIC DNA]</scope>
    <source>
        <strain evidence="1">FR3</strain>
    </source>
</reference>
<evidence type="ECO:0000313" key="1">
    <source>
        <dbReference type="EMBL" id="VIO98896.1"/>
    </source>
</evidence>
<gene>
    <name evidence="1" type="primary">Bm3624</name>
    <name evidence="1" type="ORF">BM_BM3624</name>
</gene>
<dbReference type="Proteomes" id="UP000006672">
    <property type="component" value="Unassembled WGS sequence"/>
</dbReference>
<dbReference type="CTD" id="6104969"/>